<name>A0A818UNU0_9BILA</name>
<feature type="region of interest" description="Disordered" evidence="1">
    <location>
        <begin position="411"/>
        <end position="530"/>
    </location>
</feature>
<comment type="caution">
    <text evidence="2">The sequence shown here is derived from an EMBL/GenBank/DDBJ whole genome shotgun (WGS) entry which is preliminary data.</text>
</comment>
<feature type="compositionally biased region" description="Pro residues" evidence="1">
    <location>
        <begin position="341"/>
        <end position="353"/>
    </location>
</feature>
<feature type="compositionally biased region" description="Low complexity" evidence="1">
    <location>
        <begin position="284"/>
        <end position="295"/>
    </location>
</feature>
<feature type="compositionally biased region" description="Low complexity" evidence="1">
    <location>
        <begin position="480"/>
        <end position="496"/>
    </location>
</feature>
<evidence type="ECO:0000256" key="1">
    <source>
        <dbReference type="SAM" id="MobiDB-lite"/>
    </source>
</evidence>
<sequence>MFIPGSIPTNTNLPTIMNHNLHQQQFLFDNLKDHRSNKLLSPMSRKTSGTSNFSLDPDLLRELNARYLHDINSTRTPSGTNSPIDGNGLPTFLLPPFLRAEHYHQHTHTHEHNLNILTPPNNSLLNGNLNNSLLDKLSKSDNSLSPFLRTANFSPSSLLPPPPPPPPPPPSAAAAVSAAPPIFPPFSLVNNSTGGSTPSTNNSTKEASSPTSKKSSKWCAAHVRISWMIYHQQQRTKDKLSPSDNKKDEEQQQQQQQQQSSLNHKLPDLITNTKPLLPPPPPSSSTSDLSLPLPSTYQTPLLPPTSFNYRSPFDFTSINNGPFGRVPPSSNTAFGGLGSLFPPPPPPPPPSAPPSSSSTMDRKSDINGSVAAAAALGLDWSRFHRGIGPSSLIPSLAPLSSTNDNLSLKKLDETNNCNNENKKRSSSVLNSNEDDRRNSHHHLMLPPSHLTNNNNNNYSSLNRSRSRSPHPTLHHHNHHSSNFSNKNSSSSPPLHSSSRKRNSPNVKSNNNNNNISDSSKTSHSLPGLPPVSLPPTFGAFDPLTLSIIERQRLSAAYASLFNSATNPQSNNYFPNNFDPSQFRNNNNNSSNIFPNLDSSAMTAALMQREHFLNSLRQQQEQIMERERAAAISSLHKISKQPKIEQLSPKINTEETPKVATSPGSHSSTSSSSLSSTSSSKKIKREKDSSSSSPPTIENSKIKLKEELPNESTST</sequence>
<evidence type="ECO:0000313" key="2">
    <source>
        <dbReference type="EMBL" id="CAF3700770.1"/>
    </source>
</evidence>
<reference evidence="2" key="1">
    <citation type="submission" date="2021-02" db="EMBL/GenBank/DDBJ databases">
        <authorList>
            <person name="Nowell W R."/>
        </authorList>
    </citation>
    <scope>NUCLEOTIDE SEQUENCE</scope>
</reference>
<dbReference type="AlphaFoldDB" id="A0A818UNU0"/>
<feature type="compositionally biased region" description="Basic residues" evidence="1">
    <location>
        <begin position="464"/>
        <end position="479"/>
    </location>
</feature>
<feature type="compositionally biased region" description="Pro residues" evidence="1">
    <location>
        <begin position="158"/>
        <end position="171"/>
    </location>
</feature>
<feature type="compositionally biased region" description="Low complexity" evidence="1">
    <location>
        <begin position="444"/>
        <end position="463"/>
    </location>
</feature>
<feature type="compositionally biased region" description="Low complexity" evidence="1">
    <location>
        <begin position="503"/>
        <end position="526"/>
    </location>
</feature>
<protein>
    <submittedName>
        <fullName evidence="2">Uncharacterized protein</fullName>
    </submittedName>
</protein>
<feature type="region of interest" description="Disordered" evidence="1">
    <location>
        <begin position="232"/>
        <end position="297"/>
    </location>
</feature>
<proteinExistence type="predicted"/>
<feature type="region of interest" description="Disordered" evidence="1">
    <location>
        <begin position="634"/>
        <end position="714"/>
    </location>
</feature>
<organism evidence="2 3">
    <name type="scientific">Adineta steineri</name>
    <dbReference type="NCBI Taxonomy" id="433720"/>
    <lineage>
        <taxon>Eukaryota</taxon>
        <taxon>Metazoa</taxon>
        <taxon>Spiralia</taxon>
        <taxon>Gnathifera</taxon>
        <taxon>Rotifera</taxon>
        <taxon>Eurotatoria</taxon>
        <taxon>Bdelloidea</taxon>
        <taxon>Adinetida</taxon>
        <taxon>Adinetidae</taxon>
        <taxon>Adineta</taxon>
    </lineage>
</organism>
<evidence type="ECO:0000313" key="3">
    <source>
        <dbReference type="Proteomes" id="UP000663844"/>
    </source>
</evidence>
<feature type="compositionally biased region" description="Low complexity" evidence="1">
    <location>
        <begin position="172"/>
        <end position="204"/>
    </location>
</feature>
<feature type="region of interest" description="Disordered" evidence="1">
    <location>
        <begin position="155"/>
        <end position="215"/>
    </location>
</feature>
<feature type="region of interest" description="Disordered" evidence="1">
    <location>
        <begin position="324"/>
        <end position="363"/>
    </location>
</feature>
<gene>
    <name evidence="2" type="ORF">OXD698_LOCUS12264</name>
</gene>
<dbReference type="Proteomes" id="UP000663844">
    <property type="component" value="Unassembled WGS sequence"/>
</dbReference>
<dbReference type="EMBL" id="CAJOAZ010000710">
    <property type="protein sequence ID" value="CAF3700770.1"/>
    <property type="molecule type" value="Genomic_DNA"/>
</dbReference>
<accession>A0A818UNU0</accession>
<feature type="compositionally biased region" description="Basic and acidic residues" evidence="1">
    <location>
        <begin position="235"/>
        <end position="250"/>
    </location>
</feature>
<feature type="compositionally biased region" description="Low complexity" evidence="1">
    <location>
        <begin position="660"/>
        <end position="679"/>
    </location>
</feature>